<evidence type="ECO:0000313" key="2">
    <source>
        <dbReference type="Proteomes" id="UP001165422"/>
    </source>
</evidence>
<comment type="caution">
    <text evidence="1">The sequence shown here is derived from an EMBL/GenBank/DDBJ whole genome shotgun (WGS) entry which is preliminary data.</text>
</comment>
<sequence length="151" mass="17347">MIYIFLDEAGSFECNDNDKIKREVIGGVICKNIKNEKSIKTLTDGLEKQFINAGGYDYYNKIHGKRRNGKIQNAVLKSIFIDKKCGNKIIPFYIERGNVNKKIFSNITDDNNASFLYLNMLNRVISNLLLYKSEIMDDDNEVIVNLPTRVL</sequence>
<evidence type="ECO:0008006" key="3">
    <source>
        <dbReference type="Google" id="ProtNLM"/>
    </source>
</evidence>
<keyword evidence="2" id="KW-1185">Reference proteome</keyword>
<proteinExistence type="predicted"/>
<gene>
    <name evidence="1" type="ORF">LN736_17860</name>
</gene>
<dbReference type="RefSeq" id="WP_229982131.1">
    <property type="nucleotide sequence ID" value="NZ_JAJJPB010000044.1"/>
</dbReference>
<protein>
    <recommendedName>
        <fullName evidence="3">DUF3800 domain-containing protein</fullName>
    </recommendedName>
</protein>
<dbReference type="EMBL" id="JAJJPB010000044">
    <property type="protein sequence ID" value="MCC9296705.1"/>
    <property type="molecule type" value="Genomic_DNA"/>
</dbReference>
<name>A0ABS8NC90_9CLOT</name>
<organism evidence="1 2">
    <name type="scientific">Clostridium aromativorans</name>
    <dbReference type="NCBI Taxonomy" id="2836848"/>
    <lineage>
        <taxon>Bacteria</taxon>
        <taxon>Bacillati</taxon>
        <taxon>Bacillota</taxon>
        <taxon>Clostridia</taxon>
        <taxon>Eubacteriales</taxon>
        <taxon>Clostridiaceae</taxon>
        <taxon>Clostridium</taxon>
    </lineage>
</organism>
<evidence type="ECO:0000313" key="1">
    <source>
        <dbReference type="EMBL" id="MCC9296705.1"/>
    </source>
</evidence>
<accession>A0ABS8NC90</accession>
<reference evidence="1" key="1">
    <citation type="submission" date="2021-11" db="EMBL/GenBank/DDBJ databases">
        <authorList>
            <person name="Qingchun L."/>
            <person name="Dong Z."/>
            <person name="Zongwei Q."/>
            <person name="Jia Z."/>
            <person name="Duotao L."/>
        </authorList>
    </citation>
    <scope>NUCLEOTIDE SEQUENCE</scope>
    <source>
        <strain evidence="1">WLY-B-L2</strain>
    </source>
</reference>
<dbReference type="Proteomes" id="UP001165422">
    <property type="component" value="Unassembled WGS sequence"/>
</dbReference>